<protein>
    <recommendedName>
        <fullName evidence="4">Bifunctional inhibitor/plant lipid transfer protein/seed storage helical domain-containing protein</fullName>
    </recommendedName>
</protein>
<dbReference type="Gene3D" id="1.10.110.10">
    <property type="entry name" value="Plant lipid-transfer and hydrophobic proteins"/>
    <property type="match status" value="1"/>
</dbReference>
<reference evidence="2 3" key="1">
    <citation type="submission" date="2024-01" db="EMBL/GenBank/DDBJ databases">
        <title>The genomes of 5 underutilized Papilionoideae crops provide insights into root nodulation and disease resistance.</title>
        <authorList>
            <person name="Yuan L."/>
        </authorList>
    </citation>
    <scope>NUCLEOTIDE SEQUENCE [LARGE SCALE GENOMIC DNA]</scope>
    <source>
        <strain evidence="2">LY-2023</strain>
        <tissue evidence="2">Leaf</tissue>
    </source>
</reference>
<gene>
    <name evidence="2" type="ORF">RJT34_00108</name>
</gene>
<proteinExistence type="predicted"/>
<evidence type="ECO:0000313" key="3">
    <source>
        <dbReference type="Proteomes" id="UP001359559"/>
    </source>
</evidence>
<evidence type="ECO:0000256" key="1">
    <source>
        <dbReference type="SAM" id="SignalP"/>
    </source>
</evidence>
<dbReference type="EMBL" id="JAYKXN010000001">
    <property type="protein sequence ID" value="KAK7316554.1"/>
    <property type="molecule type" value="Genomic_DNA"/>
</dbReference>
<comment type="caution">
    <text evidence="2">The sequence shown here is derived from an EMBL/GenBank/DDBJ whole genome shotgun (WGS) entry which is preliminary data.</text>
</comment>
<feature type="chain" id="PRO_5042946171" description="Bifunctional inhibitor/plant lipid transfer protein/seed storage helical domain-containing protein" evidence="1">
    <location>
        <begin position="26"/>
        <end position="93"/>
    </location>
</feature>
<dbReference type="InterPro" id="IPR036312">
    <property type="entry name" value="Bifun_inhib/LTP/seed_sf"/>
</dbReference>
<sequence length="93" mass="10090">MEGKKMVMLFVAVIVLCLISSMLSASQMDAITCDEAIPLMLPCQPFLVGFASISPACCSGANVVFQRADTTQDSMIDDLTVCGPKKHEELLYR</sequence>
<organism evidence="2 3">
    <name type="scientific">Clitoria ternatea</name>
    <name type="common">Butterfly pea</name>
    <dbReference type="NCBI Taxonomy" id="43366"/>
    <lineage>
        <taxon>Eukaryota</taxon>
        <taxon>Viridiplantae</taxon>
        <taxon>Streptophyta</taxon>
        <taxon>Embryophyta</taxon>
        <taxon>Tracheophyta</taxon>
        <taxon>Spermatophyta</taxon>
        <taxon>Magnoliopsida</taxon>
        <taxon>eudicotyledons</taxon>
        <taxon>Gunneridae</taxon>
        <taxon>Pentapetalae</taxon>
        <taxon>rosids</taxon>
        <taxon>fabids</taxon>
        <taxon>Fabales</taxon>
        <taxon>Fabaceae</taxon>
        <taxon>Papilionoideae</taxon>
        <taxon>50 kb inversion clade</taxon>
        <taxon>NPAAA clade</taxon>
        <taxon>indigoferoid/millettioid clade</taxon>
        <taxon>Phaseoleae</taxon>
        <taxon>Clitoria</taxon>
    </lineage>
</organism>
<evidence type="ECO:0008006" key="4">
    <source>
        <dbReference type="Google" id="ProtNLM"/>
    </source>
</evidence>
<keyword evidence="3" id="KW-1185">Reference proteome</keyword>
<accession>A0AAN9KIV1</accession>
<name>A0AAN9KIV1_CLITE</name>
<dbReference type="AlphaFoldDB" id="A0AAN9KIV1"/>
<dbReference type="Proteomes" id="UP001359559">
    <property type="component" value="Unassembled WGS sequence"/>
</dbReference>
<keyword evidence="1" id="KW-0732">Signal</keyword>
<dbReference type="SUPFAM" id="SSF47699">
    <property type="entry name" value="Bifunctional inhibitor/lipid-transfer protein/seed storage 2S albumin"/>
    <property type="match status" value="1"/>
</dbReference>
<evidence type="ECO:0000313" key="2">
    <source>
        <dbReference type="EMBL" id="KAK7316554.1"/>
    </source>
</evidence>
<feature type="signal peptide" evidence="1">
    <location>
        <begin position="1"/>
        <end position="25"/>
    </location>
</feature>